<keyword evidence="4" id="KW-1185">Reference proteome</keyword>
<proteinExistence type="predicted"/>
<protein>
    <submittedName>
        <fullName evidence="2">Uncharacterized protein</fullName>
    </submittedName>
</protein>
<dbReference type="EMBL" id="CAMXCM010000006">
    <property type="protein sequence ID" value="CAI3953114.1"/>
    <property type="molecule type" value="Genomic_DNA"/>
</dbReference>
<dbReference type="EMBL" id="CAMXCS010000004">
    <property type="protein sequence ID" value="CAI3949910.1"/>
    <property type="molecule type" value="Genomic_DNA"/>
</dbReference>
<evidence type="ECO:0000313" key="3">
    <source>
        <dbReference type="Proteomes" id="UP001154255"/>
    </source>
</evidence>
<dbReference type="Proteomes" id="UP001154259">
    <property type="component" value="Unassembled WGS sequence"/>
</dbReference>
<dbReference type="Proteomes" id="UP001154255">
    <property type="component" value="Unassembled WGS sequence"/>
</dbReference>
<dbReference type="AlphaFoldDB" id="A0A9W4TQ82"/>
<name>A0A9W4TQ82_9PROT</name>
<sequence length="130" mass="14743">MFDPCYMQPINKEELRQKAELKSKVLSSIGHHKVECPACQSVATVIGKEIGASKIENGEYEVVVRRSVIPTEFDCIACGLKIRGYPQLVAAKIGDYYTRRTTYSPQDYYGLIDPSDFDPSEYYGEEFNNE</sequence>
<gene>
    <name evidence="1" type="ORF">R53529_LOCUS1636</name>
    <name evidence="2" type="ORF">R53530_LOCUS1950</name>
</gene>
<organism evidence="2 3">
    <name type="scientific">Commensalibacter communis</name>
    <dbReference type="NCBI Taxonomy" id="2972786"/>
    <lineage>
        <taxon>Bacteria</taxon>
        <taxon>Pseudomonadati</taxon>
        <taxon>Pseudomonadota</taxon>
        <taxon>Alphaproteobacteria</taxon>
        <taxon>Acetobacterales</taxon>
        <taxon>Acetobacteraceae</taxon>
    </lineage>
</organism>
<comment type="caution">
    <text evidence="2">The sequence shown here is derived from an EMBL/GenBank/DDBJ whole genome shotgun (WGS) entry which is preliminary data.</text>
</comment>
<evidence type="ECO:0000313" key="1">
    <source>
        <dbReference type="EMBL" id="CAI3949910.1"/>
    </source>
</evidence>
<reference evidence="2" key="1">
    <citation type="submission" date="2022-10" db="EMBL/GenBank/DDBJ databases">
        <authorList>
            <person name="Botero Cardona J."/>
        </authorList>
    </citation>
    <scope>NUCLEOTIDE SEQUENCE</scope>
    <source>
        <strain evidence="2">LMG 31819</strain>
        <strain evidence="1">R-53529</strain>
    </source>
</reference>
<accession>A0A9W4TQ82</accession>
<evidence type="ECO:0000313" key="2">
    <source>
        <dbReference type="EMBL" id="CAI3953114.1"/>
    </source>
</evidence>
<evidence type="ECO:0000313" key="4">
    <source>
        <dbReference type="Proteomes" id="UP001154259"/>
    </source>
</evidence>